<dbReference type="PRINTS" id="PR00502">
    <property type="entry name" value="NUDIXFAMILY"/>
</dbReference>
<keyword evidence="3" id="KW-0547">Nucleotide-binding</keyword>
<keyword evidence="9" id="KW-1185">Reference proteome</keyword>
<dbReference type="InterPro" id="IPR020084">
    <property type="entry name" value="NUDIX_hydrolase_CS"/>
</dbReference>
<evidence type="ECO:0000256" key="6">
    <source>
        <dbReference type="RuleBase" id="RU003476"/>
    </source>
</evidence>
<dbReference type="STRING" id="398199.SAMN05421804_10331"/>
<dbReference type="GO" id="GO:0006754">
    <property type="term" value="P:ATP biosynthetic process"/>
    <property type="evidence" value="ECO:0007669"/>
    <property type="project" value="TreeGrafter"/>
</dbReference>
<evidence type="ECO:0000256" key="5">
    <source>
        <dbReference type="ARBA" id="ARBA00032644"/>
    </source>
</evidence>
<dbReference type="PROSITE" id="PS00893">
    <property type="entry name" value="NUDIX_BOX"/>
    <property type="match status" value="1"/>
</dbReference>
<organism evidence="8 9">
    <name type="scientific">Proteiniclasticum ruminis</name>
    <dbReference type="NCBI Taxonomy" id="398199"/>
    <lineage>
        <taxon>Bacteria</taxon>
        <taxon>Bacillati</taxon>
        <taxon>Bacillota</taxon>
        <taxon>Clostridia</taxon>
        <taxon>Eubacteriales</taxon>
        <taxon>Clostridiaceae</taxon>
        <taxon>Proteiniclasticum</taxon>
    </lineage>
</organism>
<accession>A0A1I5EJ94</accession>
<reference evidence="8 9" key="1">
    <citation type="submission" date="2016-10" db="EMBL/GenBank/DDBJ databases">
        <authorList>
            <person name="de Groot N.N."/>
        </authorList>
    </citation>
    <scope>NUCLEOTIDE SEQUENCE [LARGE SCALE GENOMIC DNA]</scope>
    <source>
        <strain evidence="8 9">ML2</strain>
    </source>
</reference>
<dbReference type="GO" id="GO:0004081">
    <property type="term" value="F:bis(5'-nucleosyl)-tetraphosphatase (asymmetrical) activity"/>
    <property type="evidence" value="ECO:0007669"/>
    <property type="project" value="TreeGrafter"/>
</dbReference>
<dbReference type="InterPro" id="IPR015797">
    <property type="entry name" value="NUDIX_hydrolase-like_dom_sf"/>
</dbReference>
<dbReference type="PANTHER" id="PTHR21340:SF0">
    <property type="entry name" value="BIS(5'-NUCLEOSYL)-TETRAPHOSPHATASE [ASYMMETRICAL]"/>
    <property type="match status" value="1"/>
</dbReference>
<dbReference type="Pfam" id="PF00293">
    <property type="entry name" value="NUDIX"/>
    <property type="match status" value="1"/>
</dbReference>
<evidence type="ECO:0000313" key="9">
    <source>
        <dbReference type="Proteomes" id="UP000181899"/>
    </source>
</evidence>
<keyword evidence="4 6" id="KW-0378">Hydrolase</keyword>
<dbReference type="GO" id="GO:0006167">
    <property type="term" value="P:AMP biosynthetic process"/>
    <property type="evidence" value="ECO:0007669"/>
    <property type="project" value="TreeGrafter"/>
</dbReference>
<feature type="domain" description="Nudix hydrolase" evidence="7">
    <location>
        <begin position="8"/>
        <end position="136"/>
    </location>
</feature>
<dbReference type="PROSITE" id="PS51462">
    <property type="entry name" value="NUDIX"/>
    <property type="match status" value="1"/>
</dbReference>
<protein>
    <recommendedName>
        <fullName evidence="2">Bis(5'-nucleosyl)-tetraphosphatase [asymmetrical]</fullName>
    </recommendedName>
    <alternativeName>
        <fullName evidence="5">Diadenosine 5',5'''-P1,P4-tetraphosphate asymmetrical hydrolase</fullName>
    </alternativeName>
</protein>
<dbReference type="EMBL" id="FOVK01000017">
    <property type="protein sequence ID" value="SFO11406.1"/>
    <property type="molecule type" value="Genomic_DNA"/>
</dbReference>
<dbReference type="GO" id="GO:0000166">
    <property type="term" value="F:nucleotide binding"/>
    <property type="evidence" value="ECO:0007669"/>
    <property type="project" value="UniProtKB-KW"/>
</dbReference>
<evidence type="ECO:0000256" key="3">
    <source>
        <dbReference type="ARBA" id="ARBA00022741"/>
    </source>
</evidence>
<dbReference type="InterPro" id="IPR051325">
    <property type="entry name" value="Nudix_hydrolase_domain"/>
</dbReference>
<dbReference type="CDD" id="cd03428">
    <property type="entry name" value="NUDIX_Ap4A_Nudt2"/>
    <property type="match status" value="1"/>
</dbReference>
<evidence type="ECO:0000256" key="1">
    <source>
        <dbReference type="ARBA" id="ARBA00005582"/>
    </source>
</evidence>
<evidence type="ECO:0000256" key="4">
    <source>
        <dbReference type="ARBA" id="ARBA00022801"/>
    </source>
</evidence>
<dbReference type="Proteomes" id="UP000181899">
    <property type="component" value="Unassembled WGS sequence"/>
</dbReference>
<dbReference type="InterPro" id="IPR020476">
    <property type="entry name" value="Nudix_hydrolase"/>
</dbReference>
<dbReference type="Gene3D" id="3.90.79.10">
    <property type="entry name" value="Nucleoside Triphosphate Pyrophosphohydrolase"/>
    <property type="match status" value="1"/>
</dbReference>
<sequence length="144" mass="16852">MGIQFGQEREKSYGAVIINEKKEFLLIRHRNGGHWDFPKGHKEEGESSKETAMREVFEETGLRVRLIEGFKEKSKYSPKPGVEKTVTFYLGFSMGEVQIQEEEILEYQYLFYDEAKEKITFKESKSILASAKQFMDTYLQSNED</sequence>
<proteinExistence type="inferred from homology"/>
<dbReference type="InterPro" id="IPR000086">
    <property type="entry name" value="NUDIX_hydrolase_dom"/>
</dbReference>
<evidence type="ECO:0000313" key="8">
    <source>
        <dbReference type="EMBL" id="SFO11406.1"/>
    </source>
</evidence>
<dbReference type="InterPro" id="IPR003565">
    <property type="entry name" value="Tetra_PHTase"/>
</dbReference>
<evidence type="ECO:0000259" key="7">
    <source>
        <dbReference type="PROSITE" id="PS51462"/>
    </source>
</evidence>
<dbReference type="SUPFAM" id="SSF55811">
    <property type="entry name" value="Nudix"/>
    <property type="match status" value="1"/>
</dbReference>
<evidence type="ECO:0000256" key="2">
    <source>
        <dbReference type="ARBA" id="ARBA00018911"/>
    </source>
</evidence>
<dbReference type="PANTHER" id="PTHR21340">
    <property type="entry name" value="DIADENOSINE 5,5-P1,P4-TETRAPHOSPHATE PYROPHOSPHOHYDROLASE MUTT"/>
    <property type="match status" value="1"/>
</dbReference>
<dbReference type="AlphaFoldDB" id="A0A1I5EJ94"/>
<name>A0A1I5EJ94_9CLOT</name>
<dbReference type="RefSeq" id="WP_242943570.1">
    <property type="nucleotide sequence ID" value="NZ_FOVK01000017.1"/>
</dbReference>
<comment type="similarity">
    <text evidence="1 6">Belongs to the Nudix hydrolase family.</text>
</comment>
<gene>
    <name evidence="8" type="ORF">SAMN04488695_11710</name>
</gene>